<dbReference type="InterPro" id="IPR002123">
    <property type="entry name" value="Plipid/glycerol_acylTrfase"/>
</dbReference>
<protein>
    <submittedName>
        <fullName evidence="6">1-acyl-sn-glycerol-3-phosphate acyltransferase</fullName>
    </submittedName>
</protein>
<sequence length="263" mass="29791">MQPTTSLRHPRESLSPLDWLAAIYYPVAFYFCVMLFGLSCFLWSMPAGLLYRVLPKRSGEAFGQFMIMLGFRWFIGVMRLSGVLRIDFSELDRLSRERGLVIAPNHPTMLDAVLLTSRLPRVVCITKAALWDNIFYGGSVRLAAYIRNDAPLPMIRRAAQAIRNGAQLVIFPEGSRTSSPPIDAFHRSFAVMAKAAGAPVQTLLIEADSPYLRKGWPLFRRPQLPLVYRIRLGRRFEVGEDPQGFVTGLEAYFREELPVQAPR</sequence>
<comment type="pathway">
    <text evidence="1">Lipid metabolism.</text>
</comment>
<dbReference type="SUPFAM" id="SSF69593">
    <property type="entry name" value="Glycerol-3-phosphate (1)-acyltransferase"/>
    <property type="match status" value="1"/>
</dbReference>
<feature type="domain" description="Phospholipid/glycerol acyltransferase" evidence="5">
    <location>
        <begin position="100"/>
        <end position="208"/>
    </location>
</feature>
<dbReference type="Pfam" id="PF01553">
    <property type="entry name" value="Acyltransferase"/>
    <property type="match status" value="1"/>
</dbReference>
<keyword evidence="4" id="KW-1133">Transmembrane helix</keyword>
<keyword evidence="4" id="KW-0812">Transmembrane</keyword>
<dbReference type="PANTHER" id="PTHR10434:SF66">
    <property type="entry name" value="PHOSPHOLIPID_GLYCEROL ACYLTRANSFERASE DOMAIN-CONTAINING PROTEIN"/>
    <property type="match status" value="1"/>
</dbReference>
<keyword evidence="3 6" id="KW-0012">Acyltransferase</keyword>
<organism evidence="6 7">
    <name type="scientific">Belnapia arida</name>
    <dbReference type="NCBI Taxonomy" id="2804533"/>
    <lineage>
        <taxon>Bacteria</taxon>
        <taxon>Pseudomonadati</taxon>
        <taxon>Pseudomonadota</taxon>
        <taxon>Alphaproteobacteria</taxon>
        <taxon>Acetobacterales</taxon>
        <taxon>Roseomonadaceae</taxon>
        <taxon>Belnapia</taxon>
    </lineage>
</organism>
<evidence type="ECO:0000313" key="6">
    <source>
        <dbReference type="EMBL" id="MBL6077886.1"/>
    </source>
</evidence>
<dbReference type="RefSeq" id="WP_202831045.1">
    <property type="nucleotide sequence ID" value="NZ_JAETWB010000002.1"/>
</dbReference>
<evidence type="ECO:0000259" key="5">
    <source>
        <dbReference type="SMART" id="SM00563"/>
    </source>
</evidence>
<keyword evidence="2" id="KW-0808">Transferase</keyword>
<comment type="caution">
    <text evidence="6">The sequence shown here is derived from an EMBL/GenBank/DDBJ whole genome shotgun (WGS) entry which is preliminary data.</text>
</comment>
<evidence type="ECO:0000256" key="3">
    <source>
        <dbReference type="ARBA" id="ARBA00023315"/>
    </source>
</evidence>
<dbReference type="EMBL" id="JAETWB010000002">
    <property type="protein sequence ID" value="MBL6077886.1"/>
    <property type="molecule type" value="Genomic_DNA"/>
</dbReference>
<proteinExistence type="predicted"/>
<evidence type="ECO:0000313" key="7">
    <source>
        <dbReference type="Proteomes" id="UP000660885"/>
    </source>
</evidence>
<feature type="transmembrane region" description="Helical" evidence="4">
    <location>
        <begin position="21"/>
        <end position="45"/>
    </location>
</feature>
<keyword evidence="7" id="KW-1185">Reference proteome</keyword>
<dbReference type="GO" id="GO:0016746">
    <property type="term" value="F:acyltransferase activity"/>
    <property type="evidence" value="ECO:0007669"/>
    <property type="project" value="UniProtKB-KW"/>
</dbReference>
<evidence type="ECO:0000256" key="4">
    <source>
        <dbReference type="SAM" id="Phobius"/>
    </source>
</evidence>
<keyword evidence="4" id="KW-0472">Membrane</keyword>
<evidence type="ECO:0000256" key="2">
    <source>
        <dbReference type="ARBA" id="ARBA00022679"/>
    </source>
</evidence>
<reference evidence="6 7" key="1">
    <citation type="submission" date="2021-01" db="EMBL/GenBank/DDBJ databases">
        <title>Belnapia mucosa sp. nov. and Belnapia arida sp. nov., isolated from the Tabernas Desert (Almeria, Spain).</title>
        <authorList>
            <person name="Molina-Menor E."/>
            <person name="Vidal-Verdu A."/>
            <person name="Calonge A."/>
            <person name="Satari L."/>
            <person name="Pereto J."/>
            <person name="Porcar M."/>
        </authorList>
    </citation>
    <scope>NUCLEOTIDE SEQUENCE [LARGE SCALE GENOMIC DNA]</scope>
    <source>
        <strain evidence="6 7">T18</strain>
    </source>
</reference>
<feature type="transmembrane region" description="Helical" evidence="4">
    <location>
        <begin position="65"/>
        <end position="86"/>
    </location>
</feature>
<accession>A0ABS1TZM6</accession>
<gene>
    <name evidence="6" type="ORF">JMJ56_07710</name>
</gene>
<evidence type="ECO:0000256" key="1">
    <source>
        <dbReference type="ARBA" id="ARBA00005189"/>
    </source>
</evidence>
<dbReference type="CDD" id="cd07989">
    <property type="entry name" value="LPLAT_AGPAT-like"/>
    <property type="match status" value="1"/>
</dbReference>
<dbReference type="Proteomes" id="UP000660885">
    <property type="component" value="Unassembled WGS sequence"/>
</dbReference>
<dbReference type="SMART" id="SM00563">
    <property type="entry name" value="PlsC"/>
    <property type="match status" value="1"/>
</dbReference>
<name>A0ABS1TZM6_9PROT</name>
<dbReference type="PANTHER" id="PTHR10434">
    <property type="entry name" value="1-ACYL-SN-GLYCEROL-3-PHOSPHATE ACYLTRANSFERASE"/>
    <property type="match status" value="1"/>
</dbReference>